<keyword evidence="3 5" id="KW-1133">Transmembrane helix</keyword>
<dbReference type="InterPro" id="IPR017501">
    <property type="entry name" value="Phage_infect_YhgE_C"/>
</dbReference>
<dbReference type="NCBIfam" id="TIGR03061">
    <property type="entry name" value="pip_yhgE_Nterm"/>
    <property type="match status" value="1"/>
</dbReference>
<feature type="transmembrane region" description="Helical" evidence="5">
    <location>
        <begin position="614"/>
        <end position="638"/>
    </location>
</feature>
<evidence type="ECO:0000256" key="1">
    <source>
        <dbReference type="ARBA" id="ARBA00004141"/>
    </source>
</evidence>
<feature type="transmembrane region" description="Helical" evidence="5">
    <location>
        <begin position="701"/>
        <end position="720"/>
    </location>
</feature>
<dbReference type="NCBIfam" id="TIGR03062">
    <property type="entry name" value="pip_yhgE_Cterm"/>
    <property type="match status" value="1"/>
</dbReference>
<evidence type="ECO:0000256" key="2">
    <source>
        <dbReference type="ARBA" id="ARBA00022692"/>
    </source>
</evidence>
<dbReference type="PANTHER" id="PTHR43077:SF10">
    <property type="entry name" value="TRANSPORT PERMEASE PROTEIN"/>
    <property type="match status" value="1"/>
</dbReference>
<dbReference type="InterPro" id="IPR017500">
    <property type="entry name" value="Phage_infect_YhgE_N"/>
</dbReference>
<evidence type="ECO:0000256" key="3">
    <source>
        <dbReference type="ARBA" id="ARBA00022989"/>
    </source>
</evidence>
<dbReference type="EMBL" id="BAABLW010000003">
    <property type="protein sequence ID" value="GAA4915266.1"/>
    <property type="molecule type" value="Genomic_DNA"/>
</dbReference>
<dbReference type="SUPFAM" id="SSF58104">
    <property type="entry name" value="Methyl-accepting chemotaxis protein (MCP) signaling domain"/>
    <property type="match status" value="1"/>
</dbReference>
<feature type="domain" description="ABC-2 type transporter transmembrane" evidence="6">
    <location>
        <begin position="513"/>
        <end position="712"/>
    </location>
</feature>
<name>A0ABP9FTN2_9MICC</name>
<dbReference type="Proteomes" id="UP001500368">
    <property type="component" value="Unassembled WGS sequence"/>
</dbReference>
<protein>
    <submittedName>
        <fullName evidence="7">YhgE/Pip domain-containing protein</fullName>
    </submittedName>
</protein>
<evidence type="ECO:0000313" key="8">
    <source>
        <dbReference type="Proteomes" id="UP001500368"/>
    </source>
</evidence>
<feature type="transmembrane region" description="Helical" evidence="5">
    <location>
        <begin position="583"/>
        <end position="608"/>
    </location>
</feature>
<evidence type="ECO:0000256" key="4">
    <source>
        <dbReference type="ARBA" id="ARBA00023136"/>
    </source>
</evidence>
<feature type="transmembrane region" description="Helical" evidence="5">
    <location>
        <begin position="538"/>
        <end position="562"/>
    </location>
</feature>
<gene>
    <name evidence="7" type="ORF">GCM10025790_07890</name>
</gene>
<feature type="domain" description="ABC-2 type transporter transmembrane" evidence="6">
    <location>
        <begin position="24"/>
        <end position="154"/>
    </location>
</feature>
<keyword evidence="2 5" id="KW-0812">Transmembrane</keyword>
<sequence length="739" mass="75679">MTFIRLLRAEFTRLTSSLTPLITIIGLALIPLLYAGVYLYANWDPYDNLVSVDAALVNLDEGADFDGAQRTIGEDVTDELLEDGTFGWHSVSSRTEAEAGVESGEYQFALIIPTDFSAALASPSSFSFAEQAILEVTVNEANNYLLTNIVNSLTTRVHDTVAVQVGQETADAMLTGYGQIHQQLTEAADGAGQLRDGAVALQDGMTELHQGSAELTDGVVALDEGAHQLRSGIAELDAGSGELTEGAAELSDGTGALHSGLGELVRGSESTQEAADALNSGAQELSTGMESLSAGADAVAEGSHQLAAATDEAAEVISRFESNAADRVPAAVDALIDAGLIDQSQVQDASAALGAIADDSTHLQRAAAARQELAAAHESINELASGAQQVADGAAELSAGSSTLADGTAQLTASAPDLVQGLQDAESAAAQLNDGADQLKDGADQLHTGTGALASGAEELTAGSAELSSGAATLRDGLGEARSGAGELKDGARELAEGLGAGAQEVPNPDGKAQEQIARVMGNPVAVHQSAQTEAGSYGAGMAPFFLALSLWIGALVLLQVLRPFSARALASNAPSVSIAAGSWLSFAGLALVQALLLYAAVVLGLGLTPAHPWLALALLIASSVAFTALIQGAVALLGNPGKMLMLVLLVLQLVASGGTFPYQALPPVLQGLHPLLPMSYVVDGLRHVIYGGRLDALQTALLALLVTAIIGLSVQVLAVHKKKMWSLRRLQPPIQEAA</sequence>
<keyword evidence="8" id="KW-1185">Reference proteome</keyword>
<keyword evidence="4 5" id="KW-0472">Membrane</keyword>
<dbReference type="PANTHER" id="PTHR43077">
    <property type="entry name" value="TRANSPORT PERMEASE YVFS-RELATED"/>
    <property type="match status" value="1"/>
</dbReference>
<reference evidence="8" key="1">
    <citation type="journal article" date="2019" name="Int. J. Syst. Evol. Microbiol.">
        <title>The Global Catalogue of Microorganisms (GCM) 10K type strain sequencing project: providing services to taxonomists for standard genome sequencing and annotation.</title>
        <authorList>
            <consortium name="The Broad Institute Genomics Platform"/>
            <consortium name="The Broad Institute Genome Sequencing Center for Infectious Disease"/>
            <person name="Wu L."/>
            <person name="Ma J."/>
        </authorList>
    </citation>
    <scope>NUCLEOTIDE SEQUENCE [LARGE SCALE GENOMIC DNA]</scope>
    <source>
        <strain evidence="8">JCM 19129</strain>
    </source>
</reference>
<dbReference type="InterPro" id="IPR023908">
    <property type="entry name" value="xxxLxxG_rpt"/>
</dbReference>
<dbReference type="InterPro" id="IPR013525">
    <property type="entry name" value="ABC2_TM"/>
</dbReference>
<dbReference type="Gene3D" id="1.10.287.950">
    <property type="entry name" value="Methyl-accepting chemotaxis protein"/>
    <property type="match status" value="2"/>
</dbReference>
<evidence type="ECO:0000259" key="6">
    <source>
        <dbReference type="Pfam" id="PF12698"/>
    </source>
</evidence>
<organism evidence="7 8">
    <name type="scientific">Nesterenkonia rhizosphaerae</name>
    <dbReference type="NCBI Taxonomy" id="1348272"/>
    <lineage>
        <taxon>Bacteria</taxon>
        <taxon>Bacillati</taxon>
        <taxon>Actinomycetota</taxon>
        <taxon>Actinomycetes</taxon>
        <taxon>Micrococcales</taxon>
        <taxon>Micrococcaceae</taxon>
        <taxon>Nesterenkonia</taxon>
    </lineage>
</organism>
<dbReference type="Pfam" id="PF12698">
    <property type="entry name" value="ABC2_membrane_3"/>
    <property type="match status" value="2"/>
</dbReference>
<proteinExistence type="predicted"/>
<dbReference type="RefSeq" id="WP_345476775.1">
    <property type="nucleotide sequence ID" value="NZ_BAABLW010000003.1"/>
</dbReference>
<dbReference type="NCBIfam" id="TIGR03057">
    <property type="entry name" value="xxxLxxG_by_4"/>
    <property type="match status" value="7"/>
</dbReference>
<feature type="transmembrane region" description="Helical" evidence="5">
    <location>
        <begin position="645"/>
        <end position="666"/>
    </location>
</feature>
<evidence type="ECO:0000256" key="5">
    <source>
        <dbReference type="SAM" id="Phobius"/>
    </source>
</evidence>
<evidence type="ECO:0000313" key="7">
    <source>
        <dbReference type="EMBL" id="GAA4915266.1"/>
    </source>
</evidence>
<comment type="caution">
    <text evidence="7">The sequence shown here is derived from an EMBL/GenBank/DDBJ whole genome shotgun (WGS) entry which is preliminary data.</text>
</comment>
<comment type="subcellular location">
    <subcellularLocation>
        <location evidence="1">Membrane</location>
        <topology evidence="1">Multi-pass membrane protein</topology>
    </subcellularLocation>
</comment>
<feature type="transmembrane region" description="Helical" evidence="5">
    <location>
        <begin position="21"/>
        <end position="41"/>
    </location>
</feature>
<dbReference type="InterPro" id="IPR051328">
    <property type="entry name" value="T7SS_ABC-Transporter"/>
</dbReference>
<accession>A0ABP9FTN2</accession>